<sequence>MDVAEVSPKARQRTRLSPEARQAQLLKCAVIAFANNGIGRAVHADVAELANVSVPTVFNYFRTREDLVDAVLGEVERFFLEVANKAHHADLGAVDSLNAHGNQFVESAINQPEYVKVWLEWTSSLRDDVWPRYLVLHNRVINQIARSIQRGIDSGEISVGLSARELAMIFMGSAHSVAMMVYAPETTADGIRAFMQRAVQVLLGKSID</sequence>
<dbReference type="Gene3D" id="1.10.357.10">
    <property type="entry name" value="Tetracycline Repressor, domain 2"/>
    <property type="match status" value="1"/>
</dbReference>
<dbReference type="GO" id="GO:0000976">
    <property type="term" value="F:transcription cis-regulatory region binding"/>
    <property type="evidence" value="ECO:0007669"/>
    <property type="project" value="TreeGrafter"/>
</dbReference>
<reference evidence="6" key="1">
    <citation type="journal article" date="2014" name="Int. J. Syst. Evol. Microbiol.">
        <title>Complete genome sequence of Corynebacterium casei LMG S-19264T (=DSM 44701T), isolated from a smear-ripened cheese.</title>
        <authorList>
            <consortium name="US DOE Joint Genome Institute (JGI-PGF)"/>
            <person name="Walter F."/>
            <person name="Albersmeier A."/>
            <person name="Kalinowski J."/>
            <person name="Ruckert C."/>
        </authorList>
    </citation>
    <scope>NUCLEOTIDE SEQUENCE</scope>
    <source>
        <strain evidence="6">NBRC 110071</strain>
    </source>
</reference>
<gene>
    <name evidence="6" type="ORF">GCM10007876_28870</name>
</gene>
<dbReference type="PANTHER" id="PTHR30055">
    <property type="entry name" value="HTH-TYPE TRANSCRIPTIONAL REGULATOR RUTR"/>
    <property type="match status" value="1"/>
</dbReference>
<dbReference type="InterPro" id="IPR050109">
    <property type="entry name" value="HTH-type_TetR-like_transc_reg"/>
</dbReference>
<evidence type="ECO:0000256" key="3">
    <source>
        <dbReference type="ARBA" id="ARBA00023163"/>
    </source>
</evidence>
<dbReference type="SUPFAM" id="SSF48498">
    <property type="entry name" value="Tetracyclin repressor-like, C-terminal domain"/>
    <property type="match status" value="1"/>
</dbReference>
<protein>
    <submittedName>
        <fullName evidence="6">TetR family transcriptional regulator</fullName>
    </submittedName>
</protein>
<dbReference type="Proteomes" id="UP001161389">
    <property type="component" value="Unassembled WGS sequence"/>
</dbReference>
<evidence type="ECO:0000259" key="5">
    <source>
        <dbReference type="PROSITE" id="PS50977"/>
    </source>
</evidence>
<evidence type="ECO:0000313" key="6">
    <source>
        <dbReference type="EMBL" id="GLQ32408.1"/>
    </source>
</evidence>
<keyword evidence="3" id="KW-0804">Transcription</keyword>
<dbReference type="SUPFAM" id="SSF46689">
    <property type="entry name" value="Homeodomain-like"/>
    <property type="match status" value="1"/>
</dbReference>
<feature type="domain" description="HTH tetR-type" evidence="5">
    <location>
        <begin position="19"/>
        <end position="79"/>
    </location>
</feature>
<proteinExistence type="predicted"/>
<dbReference type="GO" id="GO:0003700">
    <property type="term" value="F:DNA-binding transcription factor activity"/>
    <property type="evidence" value="ECO:0007669"/>
    <property type="project" value="TreeGrafter"/>
</dbReference>
<organism evidence="6 7">
    <name type="scientific">Litoribrevibacter albus</name>
    <dbReference type="NCBI Taxonomy" id="1473156"/>
    <lineage>
        <taxon>Bacteria</taxon>
        <taxon>Pseudomonadati</taxon>
        <taxon>Pseudomonadota</taxon>
        <taxon>Gammaproteobacteria</taxon>
        <taxon>Oceanospirillales</taxon>
        <taxon>Oceanospirillaceae</taxon>
        <taxon>Litoribrevibacter</taxon>
    </lineage>
</organism>
<evidence type="ECO:0000313" key="7">
    <source>
        <dbReference type="Proteomes" id="UP001161389"/>
    </source>
</evidence>
<dbReference type="InterPro" id="IPR001647">
    <property type="entry name" value="HTH_TetR"/>
</dbReference>
<name>A0AA37SCJ7_9GAMM</name>
<dbReference type="AlphaFoldDB" id="A0AA37SCJ7"/>
<keyword evidence="2 4" id="KW-0238">DNA-binding</keyword>
<evidence type="ECO:0000256" key="2">
    <source>
        <dbReference type="ARBA" id="ARBA00023125"/>
    </source>
</evidence>
<keyword evidence="7" id="KW-1185">Reference proteome</keyword>
<accession>A0AA37SCJ7</accession>
<comment type="caution">
    <text evidence="6">The sequence shown here is derived from an EMBL/GenBank/DDBJ whole genome shotgun (WGS) entry which is preliminary data.</text>
</comment>
<evidence type="ECO:0000256" key="1">
    <source>
        <dbReference type="ARBA" id="ARBA00023015"/>
    </source>
</evidence>
<dbReference type="EMBL" id="BSNM01000015">
    <property type="protein sequence ID" value="GLQ32408.1"/>
    <property type="molecule type" value="Genomic_DNA"/>
</dbReference>
<dbReference type="InterPro" id="IPR036271">
    <property type="entry name" value="Tet_transcr_reg_TetR-rel_C_sf"/>
</dbReference>
<dbReference type="Pfam" id="PF00440">
    <property type="entry name" value="TetR_N"/>
    <property type="match status" value="1"/>
</dbReference>
<evidence type="ECO:0000256" key="4">
    <source>
        <dbReference type="PROSITE-ProRule" id="PRU00335"/>
    </source>
</evidence>
<keyword evidence="1" id="KW-0805">Transcription regulation</keyword>
<feature type="DNA-binding region" description="H-T-H motif" evidence="4">
    <location>
        <begin position="42"/>
        <end position="61"/>
    </location>
</feature>
<dbReference type="PROSITE" id="PS50977">
    <property type="entry name" value="HTH_TETR_2"/>
    <property type="match status" value="1"/>
</dbReference>
<reference evidence="6" key="2">
    <citation type="submission" date="2023-01" db="EMBL/GenBank/DDBJ databases">
        <title>Draft genome sequence of Litoribrevibacter albus strain NBRC 110071.</title>
        <authorList>
            <person name="Sun Q."/>
            <person name="Mori K."/>
        </authorList>
    </citation>
    <scope>NUCLEOTIDE SEQUENCE</scope>
    <source>
        <strain evidence="6">NBRC 110071</strain>
    </source>
</reference>
<dbReference type="InterPro" id="IPR009057">
    <property type="entry name" value="Homeodomain-like_sf"/>
</dbReference>
<dbReference type="PANTHER" id="PTHR30055:SF234">
    <property type="entry name" value="HTH-TYPE TRANSCRIPTIONAL REGULATOR BETI"/>
    <property type="match status" value="1"/>
</dbReference>